<feature type="compositionally biased region" description="Basic residues" evidence="1">
    <location>
        <begin position="80"/>
        <end position="89"/>
    </location>
</feature>
<dbReference type="EMBL" id="OX459944">
    <property type="protein sequence ID" value="CAI9178541.1"/>
    <property type="molecule type" value="Genomic_DNA"/>
</dbReference>
<protein>
    <submittedName>
        <fullName evidence="2">Uncharacterized protein</fullName>
    </submittedName>
</protein>
<feature type="compositionally biased region" description="Pro residues" evidence="1">
    <location>
        <begin position="29"/>
        <end position="43"/>
    </location>
</feature>
<organism evidence="2 3">
    <name type="scientific">Rangifer tarandus platyrhynchus</name>
    <name type="common">Svalbard reindeer</name>
    <dbReference type="NCBI Taxonomy" id="3082113"/>
    <lineage>
        <taxon>Eukaryota</taxon>
        <taxon>Metazoa</taxon>
        <taxon>Chordata</taxon>
        <taxon>Craniata</taxon>
        <taxon>Vertebrata</taxon>
        <taxon>Euteleostomi</taxon>
        <taxon>Mammalia</taxon>
        <taxon>Eutheria</taxon>
        <taxon>Laurasiatheria</taxon>
        <taxon>Artiodactyla</taxon>
        <taxon>Ruminantia</taxon>
        <taxon>Pecora</taxon>
        <taxon>Cervidae</taxon>
        <taxon>Odocoileinae</taxon>
        <taxon>Rangifer</taxon>
    </lineage>
</organism>
<sequence length="99" mass="10035">MLTTEPGGGARSRLAECGCASPADGAPGRPGPRVPAPRQPPAAPRVFPRSAGRPSNPTSPQPGTPTALPGSGLSSEARLRPSRRSRRGGRAAGDTRDMS</sequence>
<reference evidence="2" key="1">
    <citation type="submission" date="2023-04" db="EMBL/GenBank/DDBJ databases">
        <authorList>
            <consortium name="ELIXIR-Norway"/>
        </authorList>
    </citation>
    <scope>NUCLEOTIDE SEQUENCE [LARGE SCALE GENOMIC DNA]</scope>
</reference>
<gene>
    <name evidence="2" type="ORF">MRATA1EN1_LOCUS27503</name>
</gene>
<keyword evidence="3" id="KW-1185">Reference proteome</keyword>
<evidence type="ECO:0000313" key="3">
    <source>
        <dbReference type="Proteomes" id="UP001176941"/>
    </source>
</evidence>
<evidence type="ECO:0000256" key="1">
    <source>
        <dbReference type="SAM" id="MobiDB-lite"/>
    </source>
</evidence>
<feature type="compositionally biased region" description="Gly residues" evidence="1">
    <location>
        <begin position="1"/>
        <end position="10"/>
    </location>
</feature>
<proteinExistence type="predicted"/>
<feature type="region of interest" description="Disordered" evidence="1">
    <location>
        <begin position="1"/>
        <end position="99"/>
    </location>
</feature>
<accession>A0ABN9A0K3</accession>
<name>A0ABN9A0K3_RANTA</name>
<dbReference type="Proteomes" id="UP001176941">
    <property type="component" value="Chromosome 8"/>
</dbReference>
<evidence type="ECO:0000313" key="2">
    <source>
        <dbReference type="EMBL" id="CAI9178541.1"/>
    </source>
</evidence>